<dbReference type="SUPFAM" id="SSF53850">
    <property type="entry name" value="Periplasmic binding protein-like II"/>
    <property type="match status" value="1"/>
</dbReference>
<evidence type="ECO:0000256" key="5">
    <source>
        <dbReference type="SAM" id="SignalP"/>
    </source>
</evidence>
<evidence type="ECO:0000313" key="7">
    <source>
        <dbReference type="EMBL" id="MXP20759.1"/>
    </source>
</evidence>
<name>A0A6L7GLJ3_9ACTN</name>
<feature type="signal peptide" evidence="5">
    <location>
        <begin position="1"/>
        <end position="27"/>
    </location>
</feature>
<keyword evidence="4" id="KW-0472">Membrane</keyword>
<dbReference type="PROSITE" id="PS51257">
    <property type="entry name" value="PROKAR_LIPOPROTEIN"/>
    <property type="match status" value="1"/>
</dbReference>
<evidence type="ECO:0000256" key="2">
    <source>
        <dbReference type="ARBA" id="ARBA00022448"/>
    </source>
</evidence>
<dbReference type="Pfam" id="PF04069">
    <property type="entry name" value="OpuAC"/>
    <property type="match status" value="1"/>
</dbReference>
<gene>
    <name evidence="7" type="ORF">GIY30_05235</name>
</gene>
<feature type="domain" description="ABC-type glycine betaine transport system substrate-binding" evidence="6">
    <location>
        <begin position="56"/>
        <end position="302"/>
    </location>
</feature>
<keyword evidence="3" id="KW-1003">Cell membrane</keyword>
<dbReference type="PANTHER" id="PTHR47737:SF1">
    <property type="entry name" value="GLYCINE BETAINE_PROLINE BETAINE TRANSPORT SYSTEM PERMEASE PROTEIN PROW"/>
    <property type="match status" value="1"/>
</dbReference>
<dbReference type="Proteomes" id="UP000475545">
    <property type="component" value="Unassembled WGS sequence"/>
</dbReference>
<proteinExistence type="predicted"/>
<evidence type="ECO:0000313" key="8">
    <source>
        <dbReference type="Proteomes" id="UP000475545"/>
    </source>
</evidence>
<dbReference type="CDD" id="cd13639">
    <property type="entry name" value="PBP2_OpuAC_like"/>
    <property type="match status" value="1"/>
</dbReference>
<dbReference type="PANTHER" id="PTHR47737">
    <property type="entry name" value="GLYCINE BETAINE/PROLINE BETAINE TRANSPORT SYSTEM PERMEASE PROTEIN PROW"/>
    <property type="match status" value="1"/>
</dbReference>
<dbReference type="EMBL" id="WMBR01000001">
    <property type="protein sequence ID" value="MXP20759.1"/>
    <property type="molecule type" value="Genomic_DNA"/>
</dbReference>
<evidence type="ECO:0000256" key="1">
    <source>
        <dbReference type="ARBA" id="ARBA00004236"/>
    </source>
</evidence>
<keyword evidence="8" id="KW-1185">Reference proteome</keyword>
<evidence type="ECO:0000259" key="6">
    <source>
        <dbReference type="Pfam" id="PF04069"/>
    </source>
</evidence>
<organism evidence="7 8">
    <name type="scientific">Gordonia mangrovi</name>
    <dbReference type="NCBI Taxonomy" id="2665643"/>
    <lineage>
        <taxon>Bacteria</taxon>
        <taxon>Bacillati</taxon>
        <taxon>Actinomycetota</taxon>
        <taxon>Actinomycetes</taxon>
        <taxon>Mycobacteriales</taxon>
        <taxon>Gordoniaceae</taxon>
        <taxon>Gordonia</taxon>
    </lineage>
</organism>
<dbReference type="GO" id="GO:0015871">
    <property type="term" value="P:choline transport"/>
    <property type="evidence" value="ECO:0007669"/>
    <property type="project" value="TreeGrafter"/>
</dbReference>
<dbReference type="Gene3D" id="3.40.190.10">
    <property type="entry name" value="Periplasmic binding protein-like II"/>
    <property type="match status" value="1"/>
</dbReference>
<dbReference type="AlphaFoldDB" id="A0A6L7GLJ3"/>
<dbReference type="GO" id="GO:0005275">
    <property type="term" value="F:amine transmembrane transporter activity"/>
    <property type="evidence" value="ECO:0007669"/>
    <property type="project" value="TreeGrafter"/>
</dbReference>
<dbReference type="Gene3D" id="3.40.190.100">
    <property type="entry name" value="Glycine betaine-binding periplasmic protein, domain 2"/>
    <property type="match status" value="1"/>
</dbReference>
<reference evidence="7 8" key="1">
    <citation type="submission" date="2019-11" db="EMBL/GenBank/DDBJ databases">
        <title>Gordonia sp. nov., a novel actinobacterium isolated from mangrove soil in Hainan.</title>
        <authorList>
            <person name="Huang X."/>
            <person name="Xie Y."/>
            <person name="Chu X."/>
            <person name="Xiao K."/>
        </authorList>
    </citation>
    <scope>NUCLEOTIDE SEQUENCE [LARGE SCALE GENOMIC DNA]</scope>
    <source>
        <strain evidence="7 8">HNM0687</strain>
    </source>
</reference>
<evidence type="ECO:0000256" key="3">
    <source>
        <dbReference type="ARBA" id="ARBA00022475"/>
    </source>
</evidence>
<protein>
    <submittedName>
        <fullName evidence="7">Glycine/betaine ABC transporter substrate-binding protein</fullName>
    </submittedName>
</protein>
<dbReference type="GO" id="GO:0015226">
    <property type="term" value="F:carnitine transmembrane transporter activity"/>
    <property type="evidence" value="ECO:0007669"/>
    <property type="project" value="TreeGrafter"/>
</dbReference>
<comment type="subcellular location">
    <subcellularLocation>
        <location evidence="1">Cell membrane</location>
    </subcellularLocation>
</comment>
<accession>A0A6L7GLJ3</accession>
<keyword evidence="2" id="KW-0813">Transport</keyword>
<dbReference type="GO" id="GO:0043190">
    <property type="term" value="C:ATP-binding cassette (ABC) transporter complex"/>
    <property type="evidence" value="ECO:0007669"/>
    <property type="project" value="InterPro"/>
</dbReference>
<dbReference type="GO" id="GO:0031460">
    <property type="term" value="P:glycine betaine transport"/>
    <property type="evidence" value="ECO:0007669"/>
    <property type="project" value="TreeGrafter"/>
</dbReference>
<keyword evidence="5" id="KW-0732">Signal</keyword>
<sequence length="318" mass="33866">MRRRWQTATAGLVAAALLFTACGGGSGEDVASRFSSCSVTAGIADASAEPVGEPNIIIGAFVGWDESTAAAHLMKNILATNGYDAQVKTLDVRAGFSATANGEIDVIPDVWLPTTHSSYIDRYGSRMDPLGCWYDNAQLTIAVNSSSPARSIADLATMGGAYDNTLVGIEPGAGETSVVINRVIPEYGLADLTFRSSSTADMLGSLQQATDDQRNIAVTLWRPHWAYTEFDIRDLEDPKGAMGGEEGIWNFATKGFGDSAPKAAQMFTNLILPDAGLAELEYLMVQRYDRADPDGAVVEWLSAHPDFADRLVAGTLGE</sequence>
<feature type="chain" id="PRO_5039028175" evidence="5">
    <location>
        <begin position="28"/>
        <end position="318"/>
    </location>
</feature>
<comment type="caution">
    <text evidence="7">The sequence shown here is derived from an EMBL/GenBank/DDBJ whole genome shotgun (WGS) entry which is preliminary data.</text>
</comment>
<dbReference type="InterPro" id="IPR007210">
    <property type="entry name" value="ABC_Gly_betaine_transp_sub-bd"/>
</dbReference>
<evidence type="ECO:0000256" key="4">
    <source>
        <dbReference type="ARBA" id="ARBA00023136"/>
    </source>
</evidence>